<organism evidence="3 4">
    <name type="scientific">Lolium multiflorum</name>
    <name type="common">Italian ryegrass</name>
    <name type="synonym">Lolium perenne subsp. multiflorum</name>
    <dbReference type="NCBI Taxonomy" id="4521"/>
    <lineage>
        <taxon>Eukaryota</taxon>
        <taxon>Viridiplantae</taxon>
        <taxon>Streptophyta</taxon>
        <taxon>Embryophyta</taxon>
        <taxon>Tracheophyta</taxon>
        <taxon>Spermatophyta</taxon>
        <taxon>Magnoliopsida</taxon>
        <taxon>Liliopsida</taxon>
        <taxon>Poales</taxon>
        <taxon>Poaceae</taxon>
        <taxon>BOP clade</taxon>
        <taxon>Pooideae</taxon>
        <taxon>Poodae</taxon>
        <taxon>Poeae</taxon>
        <taxon>Poeae Chloroplast Group 2 (Poeae type)</taxon>
        <taxon>Loliodinae</taxon>
        <taxon>Loliinae</taxon>
        <taxon>Lolium</taxon>
    </lineage>
</organism>
<evidence type="ECO:0000259" key="2">
    <source>
        <dbReference type="Pfam" id="PF03732"/>
    </source>
</evidence>
<evidence type="ECO:0000313" key="4">
    <source>
        <dbReference type="Proteomes" id="UP001231189"/>
    </source>
</evidence>
<feature type="compositionally biased region" description="Polar residues" evidence="1">
    <location>
        <begin position="87"/>
        <end position="103"/>
    </location>
</feature>
<reference evidence="3" key="1">
    <citation type="submission" date="2023-07" db="EMBL/GenBank/DDBJ databases">
        <title>A chromosome-level genome assembly of Lolium multiflorum.</title>
        <authorList>
            <person name="Chen Y."/>
            <person name="Copetti D."/>
            <person name="Kolliker R."/>
            <person name="Studer B."/>
        </authorList>
    </citation>
    <scope>NUCLEOTIDE SEQUENCE</scope>
    <source>
        <strain evidence="3">02402/16</strain>
        <tissue evidence="3">Leaf</tissue>
    </source>
</reference>
<dbReference type="InterPro" id="IPR005162">
    <property type="entry name" value="Retrotrans_gag_dom"/>
</dbReference>
<evidence type="ECO:0000256" key="1">
    <source>
        <dbReference type="SAM" id="MobiDB-lite"/>
    </source>
</evidence>
<feature type="region of interest" description="Disordered" evidence="1">
    <location>
        <begin position="87"/>
        <end position="108"/>
    </location>
</feature>
<feature type="region of interest" description="Disordered" evidence="1">
    <location>
        <begin position="376"/>
        <end position="501"/>
    </location>
</feature>
<protein>
    <recommendedName>
        <fullName evidence="2">Retrotransposon gag domain-containing protein</fullName>
    </recommendedName>
</protein>
<feature type="compositionally biased region" description="Polar residues" evidence="1">
    <location>
        <begin position="13"/>
        <end position="27"/>
    </location>
</feature>
<feature type="compositionally biased region" description="Basic and acidic residues" evidence="1">
    <location>
        <begin position="469"/>
        <end position="481"/>
    </location>
</feature>
<feature type="compositionally biased region" description="Polar residues" evidence="1">
    <location>
        <begin position="426"/>
        <end position="435"/>
    </location>
</feature>
<feature type="region of interest" description="Disordered" evidence="1">
    <location>
        <begin position="684"/>
        <end position="742"/>
    </location>
</feature>
<proteinExistence type="predicted"/>
<dbReference type="Pfam" id="PF03732">
    <property type="entry name" value="Retrotrans_gag"/>
    <property type="match status" value="1"/>
</dbReference>
<feature type="compositionally biased region" description="Basic and acidic residues" evidence="1">
    <location>
        <begin position="376"/>
        <end position="392"/>
    </location>
</feature>
<feature type="compositionally biased region" description="Polar residues" evidence="1">
    <location>
        <begin position="447"/>
        <end position="463"/>
    </location>
</feature>
<dbReference type="AlphaFoldDB" id="A0AAD8TXK0"/>
<dbReference type="PANTHER" id="PTHR33223:SF11">
    <property type="entry name" value="ELEMENT PROTEIN, PUTATIVE-RELATED"/>
    <property type="match status" value="1"/>
</dbReference>
<feature type="region of interest" description="Disordered" evidence="1">
    <location>
        <begin position="1"/>
        <end position="64"/>
    </location>
</feature>
<comment type="caution">
    <text evidence="3">The sequence shown here is derived from an EMBL/GenBank/DDBJ whole genome shotgun (WGS) entry which is preliminary data.</text>
</comment>
<gene>
    <name evidence="3" type="ORF">QYE76_010609</name>
</gene>
<dbReference type="PANTHER" id="PTHR33223">
    <property type="entry name" value="CCHC-TYPE DOMAIN-CONTAINING PROTEIN"/>
    <property type="match status" value="1"/>
</dbReference>
<feature type="compositionally biased region" description="Polar residues" evidence="1">
    <location>
        <begin position="41"/>
        <end position="57"/>
    </location>
</feature>
<sequence>MGKPRDTKIAILPSTTRKGTTLSTSAALDSPSVISKLVSPPQASNAGTSAESENSSHNCDDASAVLDNDGSLGSFLDATIARSRQIENTETPNENAATPVNSPESVEYSSDDLDEDYVELDDDFIEKCNATTDARKIKKLLAEHAVRYKLSPDPKFATSPINIRDKDYDFSLDLSHIAIVEKTPFCGTEKESAVEHMTELSTLSGLFSDDVKMRTYFVAKIFPFSLKDDAKTWYNNLPPGSIKSPKELLDVFFRKYFPASAQHAALQRIYNFDQEDGEKLPEAWARFCSLIRAQPDHDLEKHDLLDIFYSGLTIESRAYLDSCAGCVFRKRTPDDAEELLAKIGRNHDDWSTPEPTPTPILKKRGMIKLNDEDMREAKKSLKEKGIKPEDVKNLPPIEDLCEITPPSSMIEDPLYPEGHPKRVEQDSQLIKTSAPSKKKKKKHKNVVESSEPVNDPNSISISDAETESGNEHDKDNDKDDTPDKEEVEEEPEKHAKNKKYTKEDFIAEKHGAVIDCNKGMVTFNVDDKEHTVYFPKRIDKVYGVNTISNVKTIKVGSIDCPIYEPKEEYQTLVIGSISIQYKDFEFHRSQTNPMVRYKIYNKIINLPFSDFCAAIRVPRWGSCEKIRGTPRELSNLYTMICNGRSFSDDGVRLPAPALLNLDARKGWSITENELNAYIERESHRAREGMEEAEEHPDSSSDAASSSYQHYGHVEPPRHSSAQGPYYHSMYDPPAWNSDPRWE</sequence>
<evidence type="ECO:0000313" key="3">
    <source>
        <dbReference type="EMBL" id="KAK1693912.1"/>
    </source>
</evidence>
<dbReference type="EMBL" id="JAUUTY010000001">
    <property type="protein sequence ID" value="KAK1693912.1"/>
    <property type="molecule type" value="Genomic_DNA"/>
</dbReference>
<feature type="domain" description="Retrotransposon gag" evidence="2">
    <location>
        <begin position="220"/>
        <end position="313"/>
    </location>
</feature>
<dbReference type="Proteomes" id="UP001231189">
    <property type="component" value="Unassembled WGS sequence"/>
</dbReference>
<accession>A0AAD8TXK0</accession>
<name>A0AAD8TXK0_LOLMU</name>
<keyword evidence="4" id="KW-1185">Reference proteome</keyword>